<dbReference type="RefSeq" id="WP_139465859.1">
    <property type="nucleotide sequence ID" value="NZ_VDHJ01000009.1"/>
</dbReference>
<dbReference type="InterPro" id="IPR006311">
    <property type="entry name" value="TAT_signal"/>
</dbReference>
<comment type="subcellular location">
    <subcellularLocation>
        <location evidence="2">Cell inner membrane</location>
    </subcellularLocation>
    <subcellularLocation>
        <location evidence="1">Periplasm</location>
    </subcellularLocation>
</comment>
<dbReference type="Gene3D" id="3.40.190.10">
    <property type="entry name" value="Periplasmic binding protein-like II"/>
    <property type="match status" value="2"/>
</dbReference>
<keyword evidence="7" id="KW-0732">Signal</keyword>
<dbReference type="EMBL" id="VDHJ01000009">
    <property type="protein sequence ID" value="TNL96830.1"/>
    <property type="molecule type" value="Genomic_DNA"/>
</dbReference>
<dbReference type="PANTHER" id="PTHR30024">
    <property type="entry name" value="ALIPHATIC SULFONATES-BINDING PROTEIN-RELATED"/>
    <property type="match status" value="1"/>
</dbReference>
<dbReference type="PROSITE" id="PS51257">
    <property type="entry name" value="PROKAR_LIPOPROTEIN"/>
    <property type="match status" value="1"/>
</dbReference>
<evidence type="ECO:0000256" key="8">
    <source>
        <dbReference type="ARBA" id="ARBA00023136"/>
    </source>
</evidence>
<proteinExistence type="inferred from homology"/>
<evidence type="ECO:0000256" key="4">
    <source>
        <dbReference type="ARBA" id="ARBA00022448"/>
    </source>
</evidence>
<evidence type="ECO:0000313" key="10">
    <source>
        <dbReference type="EMBL" id="TNL96830.1"/>
    </source>
</evidence>
<dbReference type="PROSITE" id="PS51318">
    <property type="entry name" value="TAT"/>
    <property type="match status" value="1"/>
</dbReference>
<dbReference type="GO" id="GO:0005886">
    <property type="term" value="C:plasma membrane"/>
    <property type="evidence" value="ECO:0007669"/>
    <property type="project" value="UniProtKB-SubCell"/>
</dbReference>
<evidence type="ECO:0000256" key="3">
    <source>
        <dbReference type="ARBA" id="ARBA00010742"/>
    </source>
</evidence>
<dbReference type="Pfam" id="PF13379">
    <property type="entry name" value="NMT1_2"/>
    <property type="match status" value="1"/>
</dbReference>
<dbReference type="AlphaFoldDB" id="A0A5C4U4C6"/>
<evidence type="ECO:0000256" key="7">
    <source>
        <dbReference type="ARBA" id="ARBA00022729"/>
    </source>
</evidence>
<comment type="similarity">
    <text evidence="9">Belongs to the CmpA/NrtA family.</text>
</comment>
<keyword evidence="11" id="KW-1185">Reference proteome</keyword>
<dbReference type="CDD" id="cd13553">
    <property type="entry name" value="PBP2_NrtA_CpmA_like"/>
    <property type="match status" value="1"/>
</dbReference>
<evidence type="ECO:0000256" key="2">
    <source>
        <dbReference type="ARBA" id="ARBA00004533"/>
    </source>
</evidence>
<dbReference type="InterPro" id="IPR044527">
    <property type="entry name" value="NrtA/CpmA_ABC-bd_dom"/>
</dbReference>
<keyword evidence="8" id="KW-0472">Membrane</keyword>
<comment type="similarity">
    <text evidence="3">Belongs to the bacterial solute-binding protein SsuA/TauA family.</text>
</comment>
<evidence type="ECO:0000256" key="9">
    <source>
        <dbReference type="ARBA" id="ARBA00024031"/>
    </source>
</evidence>
<reference evidence="10 11" key="1">
    <citation type="submission" date="2019-06" db="EMBL/GenBank/DDBJ databases">
        <authorList>
            <person name="Li J."/>
        </authorList>
    </citation>
    <scope>NUCLEOTIDE SEQUENCE [LARGE SCALE GENOMIC DNA]</scope>
    <source>
        <strain evidence="10 11">LMG 28165</strain>
    </source>
</reference>
<dbReference type="SUPFAM" id="SSF53850">
    <property type="entry name" value="Periplasmic binding protein-like II"/>
    <property type="match status" value="1"/>
</dbReference>
<comment type="caution">
    <text evidence="10">The sequence shown here is derived from an EMBL/GenBank/DDBJ whole genome shotgun (WGS) entry which is preliminary data.</text>
</comment>
<dbReference type="Proteomes" id="UP000312032">
    <property type="component" value="Unassembled WGS sequence"/>
</dbReference>
<evidence type="ECO:0000313" key="11">
    <source>
        <dbReference type="Proteomes" id="UP000312032"/>
    </source>
</evidence>
<dbReference type="PANTHER" id="PTHR30024:SF47">
    <property type="entry name" value="TAURINE-BINDING PERIPLASMIC PROTEIN"/>
    <property type="match status" value="1"/>
</dbReference>
<evidence type="ECO:0000256" key="1">
    <source>
        <dbReference type="ARBA" id="ARBA00004418"/>
    </source>
</evidence>
<keyword evidence="5" id="KW-1003">Cell membrane</keyword>
<accession>A0A5C4U4C6</accession>
<organism evidence="10 11">
    <name type="scientific">Corynebacterium tapiri</name>
    <dbReference type="NCBI Taxonomy" id="1448266"/>
    <lineage>
        <taxon>Bacteria</taxon>
        <taxon>Bacillati</taxon>
        <taxon>Actinomycetota</taxon>
        <taxon>Actinomycetes</taxon>
        <taxon>Mycobacteriales</taxon>
        <taxon>Corynebacteriaceae</taxon>
        <taxon>Corynebacterium</taxon>
    </lineage>
</organism>
<keyword evidence="6" id="KW-0997">Cell inner membrane</keyword>
<evidence type="ECO:0000256" key="5">
    <source>
        <dbReference type="ARBA" id="ARBA00022475"/>
    </source>
</evidence>
<name>A0A5C4U4C6_9CORY</name>
<protein>
    <submittedName>
        <fullName evidence="10">ABC transporter substrate-binding protein</fullName>
    </submittedName>
</protein>
<dbReference type="GO" id="GO:0042597">
    <property type="term" value="C:periplasmic space"/>
    <property type="evidence" value="ECO:0007669"/>
    <property type="project" value="UniProtKB-SubCell"/>
</dbReference>
<gene>
    <name evidence="10" type="ORF">FHE74_07355</name>
</gene>
<keyword evidence="4" id="KW-0813">Transport</keyword>
<dbReference type="OrthoDB" id="9789215at2"/>
<sequence length="374" mass="39925">MTRSFTRRDILRSGLVLAGALGTAGLAGCSSKPSQGEAITIGFVPIACAAPLVLAHANGLFEKHGVKVQLKKFAGWADLWTAYATGDLTVAHMLSPMPIAVDAALTNASRPTEIAFTQNTNGQALTLGAQHHPHVQSVQDLRGMVLGIPFEYSVHALLLRDYLASHGVDPVRDVELRLLRPPDMVAQLEVGTIDGFIGPEPFLQRTLTTGAGRIFELTKNMWAGHPCCSVAMAKDFRTEHPQQARGLTAALTEAAAVLNDPAHASESAAQLGKEKYLNQKPKLIEPALTGKYVNWADEPVVDPDYLRFGDPTSATAITWMAAQLHRFELDGGQLNSDHAIGAAARSVLPADADTSLSPATINGQVFDPARYLAS</sequence>
<evidence type="ECO:0000256" key="6">
    <source>
        <dbReference type="ARBA" id="ARBA00022519"/>
    </source>
</evidence>